<keyword evidence="14" id="KW-1185">Reference proteome</keyword>
<dbReference type="CDD" id="cd00130">
    <property type="entry name" value="PAS"/>
    <property type="match status" value="3"/>
</dbReference>
<dbReference type="SUPFAM" id="SSF47384">
    <property type="entry name" value="Homodimeric domain of signal transducing histidine kinase"/>
    <property type="match status" value="1"/>
</dbReference>
<dbReference type="Gene3D" id="3.30.565.10">
    <property type="entry name" value="Histidine kinase-like ATPase, C-terminal domain"/>
    <property type="match status" value="1"/>
</dbReference>
<dbReference type="InterPro" id="IPR004358">
    <property type="entry name" value="Sig_transdc_His_kin-like_C"/>
</dbReference>
<dbReference type="PROSITE" id="PS50112">
    <property type="entry name" value="PAS"/>
    <property type="match status" value="3"/>
</dbReference>
<reference evidence="14" key="1">
    <citation type="journal article" date="2009" name="Appl. Environ. Microbiol.">
        <title>Complete genome sequence of the chemolithoautotrophic marine magnetotactic coccus strain MC-1.</title>
        <authorList>
            <person name="Schubbe S."/>
            <person name="Williams T.J."/>
            <person name="Xie G."/>
            <person name="Kiss H.E."/>
            <person name="Brettin T.S."/>
            <person name="Martinez D."/>
            <person name="Ross C.A."/>
            <person name="Schuler D."/>
            <person name="Cox B.L."/>
            <person name="Nealson K.H."/>
            <person name="Bazylinski D.A."/>
        </authorList>
    </citation>
    <scope>NUCLEOTIDE SEQUENCE [LARGE SCALE GENOMIC DNA]</scope>
    <source>
        <strain evidence="14">ATCC BAA-1437 / JCM 17883 / MC-1</strain>
    </source>
</reference>
<dbReference type="OrthoDB" id="9801651at2"/>
<feature type="domain" description="Histidine kinase" evidence="9">
    <location>
        <begin position="753"/>
        <end position="973"/>
    </location>
</feature>
<dbReference type="SMART" id="SM00086">
    <property type="entry name" value="PAC"/>
    <property type="match status" value="3"/>
</dbReference>
<dbReference type="PRINTS" id="PR00344">
    <property type="entry name" value="BCTRLSENSOR"/>
</dbReference>
<dbReference type="AlphaFoldDB" id="A0LBU9"/>
<dbReference type="InterPro" id="IPR001789">
    <property type="entry name" value="Sig_transdc_resp-reg_receiver"/>
</dbReference>
<dbReference type="SUPFAM" id="SSF55785">
    <property type="entry name" value="PYP-like sensor domain (PAS domain)"/>
    <property type="match status" value="4"/>
</dbReference>
<gene>
    <name evidence="13" type="ordered locus">Mmc1_2951</name>
</gene>
<dbReference type="CDD" id="cd17546">
    <property type="entry name" value="REC_hyHK_CKI1_RcsC-like"/>
    <property type="match status" value="1"/>
</dbReference>
<dbReference type="InterPro" id="IPR001610">
    <property type="entry name" value="PAC"/>
</dbReference>
<keyword evidence="6" id="KW-0902">Two-component regulatory system</keyword>
<dbReference type="InterPro" id="IPR003661">
    <property type="entry name" value="HisK_dim/P_dom"/>
</dbReference>
<feature type="domain" description="PAC" evidence="12">
    <location>
        <begin position="294"/>
        <end position="346"/>
    </location>
</feature>
<dbReference type="HOGENOM" id="CLU_280722_0_0_5"/>
<evidence type="ECO:0000313" key="14">
    <source>
        <dbReference type="Proteomes" id="UP000002586"/>
    </source>
</evidence>
<dbReference type="Pfam" id="PF13188">
    <property type="entry name" value="PAS_8"/>
    <property type="match status" value="1"/>
</dbReference>
<dbReference type="Pfam" id="PF00072">
    <property type="entry name" value="Response_reg"/>
    <property type="match status" value="1"/>
</dbReference>
<dbReference type="Pfam" id="PF13426">
    <property type="entry name" value="PAS_9"/>
    <property type="match status" value="1"/>
</dbReference>
<dbReference type="EMBL" id="CP000471">
    <property type="protein sequence ID" value="ABK45442.1"/>
    <property type="molecule type" value="Genomic_DNA"/>
</dbReference>
<protein>
    <recommendedName>
        <fullName evidence="2">histidine kinase</fullName>
        <ecNumber evidence="2">2.7.13.3</ecNumber>
    </recommendedName>
</protein>
<feature type="domain" description="PAS" evidence="11">
    <location>
        <begin position="347"/>
        <end position="417"/>
    </location>
</feature>
<dbReference type="KEGG" id="mgm:Mmc1_2951"/>
<dbReference type="SMART" id="SM00448">
    <property type="entry name" value="REC"/>
    <property type="match status" value="1"/>
</dbReference>
<dbReference type="eggNOG" id="COG2205">
    <property type="taxonomic scope" value="Bacteria"/>
</dbReference>
<dbReference type="InterPro" id="IPR003594">
    <property type="entry name" value="HATPase_dom"/>
</dbReference>
<sequence precursor="true">MDHRNSLLTLYMVMVVAVVAVAAGLLLLLYQDSFAKKQAHLQDLATNQARLIDEVANFNHSYRHDYPTGAVEATISQIRDAHGKSIGFGQTGEFIIAYRKSGHSHVHFIVAHRFTQAVTPSFRENPNHLHPAMARAMAGESGFMEGTDYRGKQVLIAYAPVVKLRMGVVAKMDVQEVLAPFERILKIGLSITLLLIGGGSVAYLWVAKGVAGRMEWQHQRLAMLVEGMPAVIYTEDLRTQLPYYVSPQAVVLLGGQGCQADEPLDVWWNRHVWAEDWETLQHARQMLKKHKRPMQVEYRMVRQDGQLIWVRDVARLVCDEQGLPLLVQGMVMDVSEARHTHEKLIASEVRFRQLYENAPIAYQSLNTEGVIQNVNQAWLKKTGYELSQVLDHSLFEFLVVGQEQEVAKKFEAFLQAGYVQDLHYELRCADGRALKVSINGQVSRDRSGRLVKTHCVLTDITEQDRAAQALQESESRLRLILASTGEGLFGLDLQGNFIFANPACLRMMGYRDDRQLLGKPMLEIVSCCSSQFVRRGKGSCPISQILKTGLPNHAEGELFRRADGSFFSTEFWSHPIQQNGELVGAVVTFIDISQRVLNQTALKASELKYRTIFESVPTPLLILDTSGVVRDVNSAHQSTFGRFAGGSLMGVSIREHPGVAGSLLAESFLALAKGEPMPLQQASYTMEAEGEAIHFNVRGVPFVTRDGEGREDLQGALVIHENITDLKQTELKLRKAVEEADCATHAKGDFLAVMSHEIRTPMNLVVGMAELLLETDVNAEQKHYLEKLQKAGDTLLSLINNILDLTKLDEGQLKLLDEPFAPQALLDEVSGIISLAAEAKGLTLSCEIQEGVPERVLGDSVRIKQVLLNLLSNALKFTQQGFIRLSLTVEGAEGAQQLCYAVSDSGMGIPDYHLDEVFERFSQGDSSMTRRFGGSGLGLAICKKLVILMQGQIQVSSQVDVGAIFQIRLPLRAAALAPASSQQQVKRRLNQGVRVLLAEDAVDNRMLIQAYLRNSPHDLVMVEDGQQALQLIEEGTDFNLILMDVQMPVMDGYSATRAILAELGAQQRPPCPIVALTAHALEGDQARSLQAGCVAHLTKPIKKKILLEAIQTYARLAP</sequence>
<dbReference type="PANTHER" id="PTHR43047">
    <property type="entry name" value="TWO-COMPONENT HISTIDINE PROTEIN KINASE"/>
    <property type="match status" value="1"/>
</dbReference>
<reference evidence="13 14" key="2">
    <citation type="journal article" date="2012" name="Int. J. Syst. Evol. Microbiol.">
        <title>Magnetococcus marinus gen. nov., sp. nov., a marine, magnetotactic bacterium that represents a novel lineage (Magnetococcaceae fam. nov.; Magnetococcales ord. nov.) at the base of the Alphaproteobacteria.</title>
        <authorList>
            <person name="Bazylinski D.A."/>
            <person name="Williams T.J."/>
            <person name="Lefevre C.T."/>
            <person name="Berg R.J."/>
            <person name="Zhang C.L."/>
            <person name="Bowser S.S."/>
            <person name="Dean A.J."/>
            <person name="Beveridge T.J."/>
        </authorList>
    </citation>
    <scope>NUCLEOTIDE SEQUENCE [LARGE SCALE GENOMIC DNA]</scope>
    <source>
        <strain evidence="14">ATCC BAA-1437 / JCM 17883 / MC-1</strain>
    </source>
</reference>
<proteinExistence type="predicted"/>
<feature type="domain" description="PAC" evidence="12">
    <location>
        <begin position="420"/>
        <end position="472"/>
    </location>
</feature>
<evidence type="ECO:0000259" key="12">
    <source>
        <dbReference type="PROSITE" id="PS50113"/>
    </source>
</evidence>
<accession>A0LBU9</accession>
<dbReference type="InterPro" id="IPR013655">
    <property type="entry name" value="PAS_fold_3"/>
</dbReference>
<evidence type="ECO:0000256" key="1">
    <source>
        <dbReference type="ARBA" id="ARBA00000085"/>
    </source>
</evidence>
<dbReference type="RefSeq" id="WP_011714506.1">
    <property type="nucleotide sequence ID" value="NC_008576.1"/>
</dbReference>
<evidence type="ECO:0000256" key="8">
    <source>
        <dbReference type="SAM" id="Phobius"/>
    </source>
</evidence>
<dbReference type="CDD" id="cd16922">
    <property type="entry name" value="HATPase_EvgS-ArcB-TorS-like"/>
    <property type="match status" value="1"/>
</dbReference>
<evidence type="ECO:0000259" key="11">
    <source>
        <dbReference type="PROSITE" id="PS50112"/>
    </source>
</evidence>
<dbReference type="PROSITE" id="PS50109">
    <property type="entry name" value="HIS_KIN"/>
    <property type="match status" value="1"/>
</dbReference>
<evidence type="ECO:0000256" key="3">
    <source>
        <dbReference type="ARBA" id="ARBA00022553"/>
    </source>
</evidence>
<name>A0LBU9_MAGMM</name>
<dbReference type="FunFam" id="3.30.565.10:FF:000010">
    <property type="entry name" value="Sensor histidine kinase RcsC"/>
    <property type="match status" value="1"/>
</dbReference>
<feature type="transmembrane region" description="Helical" evidence="8">
    <location>
        <begin position="6"/>
        <end position="30"/>
    </location>
</feature>
<keyword evidence="8" id="KW-0812">Transmembrane</keyword>
<feature type="domain" description="PAS" evidence="11">
    <location>
        <begin position="473"/>
        <end position="513"/>
    </location>
</feature>
<dbReference type="Pfam" id="PF00989">
    <property type="entry name" value="PAS"/>
    <property type="match status" value="1"/>
</dbReference>
<evidence type="ECO:0000256" key="6">
    <source>
        <dbReference type="ARBA" id="ARBA00023012"/>
    </source>
</evidence>
<feature type="domain" description="PAS" evidence="11">
    <location>
        <begin position="605"/>
        <end position="641"/>
    </location>
</feature>
<comment type="catalytic activity">
    <reaction evidence="1">
        <text>ATP + protein L-histidine = ADP + protein N-phospho-L-histidine.</text>
        <dbReference type="EC" id="2.7.13.3"/>
    </reaction>
</comment>
<evidence type="ECO:0000256" key="4">
    <source>
        <dbReference type="ARBA" id="ARBA00022679"/>
    </source>
</evidence>
<dbReference type="SUPFAM" id="SSF55874">
    <property type="entry name" value="ATPase domain of HSP90 chaperone/DNA topoisomerase II/histidine kinase"/>
    <property type="match status" value="1"/>
</dbReference>
<keyword evidence="8" id="KW-1133">Transmembrane helix</keyword>
<keyword evidence="3 7" id="KW-0597">Phosphoprotein</keyword>
<dbReference type="Gene3D" id="1.10.287.130">
    <property type="match status" value="1"/>
</dbReference>
<dbReference type="CDD" id="cd00082">
    <property type="entry name" value="HisKA"/>
    <property type="match status" value="1"/>
</dbReference>
<dbReference type="InterPro" id="IPR000700">
    <property type="entry name" value="PAS-assoc_C"/>
</dbReference>
<evidence type="ECO:0000256" key="7">
    <source>
        <dbReference type="PROSITE-ProRule" id="PRU00169"/>
    </source>
</evidence>
<dbReference type="SMART" id="SM00091">
    <property type="entry name" value="PAS"/>
    <property type="match status" value="4"/>
</dbReference>
<keyword evidence="8" id="KW-0472">Membrane</keyword>
<dbReference type="eggNOG" id="COG0745">
    <property type="taxonomic scope" value="Bacteria"/>
</dbReference>
<dbReference type="InterPro" id="IPR005467">
    <property type="entry name" value="His_kinase_dom"/>
</dbReference>
<organism evidence="13 14">
    <name type="scientific">Magnetococcus marinus (strain ATCC BAA-1437 / JCM 17883 / MC-1)</name>
    <dbReference type="NCBI Taxonomy" id="156889"/>
    <lineage>
        <taxon>Bacteria</taxon>
        <taxon>Pseudomonadati</taxon>
        <taxon>Pseudomonadota</taxon>
        <taxon>Magnetococcia</taxon>
        <taxon>Magnetococcales</taxon>
        <taxon>Magnetococcaceae</taxon>
        <taxon>Magnetococcus</taxon>
    </lineage>
</organism>
<dbReference type="InterPro" id="IPR036890">
    <property type="entry name" value="HATPase_C_sf"/>
</dbReference>
<dbReference type="NCBIfam" id="TIGR00229">
    <property type="entry name" value="sensory_box"/>
    <property type="match status" value="4"/>
</dbReference>
<evidence type="ECO:0000256" key="2">
    <source>
        <dbReference type="ARBA" id="ARBA00012438"/>
    </source>
</evidence>
<dbReference type="EC" id="2.7.13.3" evidence="2"/>
<keyword evidence="5 13" id="KW-0418">Kinase</keyword>
<dbReference type="STRING" id="156889.Mmc1_2951"/>
<dbReference type="Pfam" id="PF02518">
    <property type="entry name" value="HATPase_c"/>
    <property type="match status" value="1"/>
</dbReference>
<evidence type="ECO:0000259" key="10">
    <source>
        <dbReference type="PROSITE" id="PS50110"/>
    </source>
</evidence>
<dbReference type="InterPro" id="IPR036097">
    <property type="entry name" value="HisK_dim/P_sf"/>
</dbReference>
<dbReference type="Pfam" id="PF08447">
    <property type="entry name" value="PAS_3"/>
    <property type="match status" value="1"/>
</dbReference>
<dbReference type="Gene3D" id="3.30.450.20">
    <property type="entry name" value="PAS domain"/>
    <property type="match status" value="4"/>
</dbReference>
<dbReference type="Proteomes" id="UP000002586">
    <property type="component" value="Chromosome"/>
</dbReference>
<dbReference type="Gene3D" id="3.40.50.2300">
    <property type="match status" value="1"/>
</dbReference>
<dbReference type="GO" id="GO:0000155">
    <property type="term" value="F:phosphorelay sensor kinase activity"/>
    <property type="evidence" value="ECO:0007669"/>
    <property type="project" value="InterPro"/>
</dbReference>
<dbReference type="Pfam" id="PF00512">
    <property type="entry name" value="HisKA"/>
    <property type="match status" value="1"/>
</dbReference>
<dbReference type="PROSITE" id="PS50110">
    <property type="entry name" value="RESPONSE_REGULATORY"/>
    <property type="match status" value="1"/>
</dbReference>
<dbReference type="SMART" id="SM00387">
    <property type="entry name" value="HATPase_c"/>
    <property type="match status" value="1"/>
</dbReference>
<dbReference type="eggNOG" id="COG3290">
    <property type="taxonomic scope" value="Bacteria"/>
</dbReference>
<dbReference type="SMART" id="SM00388">
    <property type="entry name" value="HisKA"/>
    <property type="match status" value="1"/>
</dbReference>
<dbReference type="PANTHER" id="PTHR43047:SF64">
    <property type="entry name" value="HISTIDINE KINASE CONTAINING CHEY-HOMOLOGOUS RECEIVER DOMAIN AND PAS DOMAIN-RELATED"/>
    <property type="match status" value="1"/>
</dbReference>
<feature type="domain" description="Response regulatory" evidence="10">
    <location>
        <begin position="994"/>
        <end position="1114"/>
    </location>
</feature>
<evidence type="ECO:0000259" key="9">
    <source>
        <dbReference type="PROSITE" id="PS50109"/>
    </source>
</evidence>
<dbReference type="InterPro" id="IPR035965">
    <property type="entry name" value="PAS-like_dom_sf"/>
</dbReference>
<dbReference type="PROSITE" id="PS50113">
    <property type="entry name" value="PAC"/>
    <property type="match status" value="2"/>
</dbReference>
<feature type="modified residue" description="4-aspartylphosphate" evidence="7">
    <location>
        <position position="1044"/>
    </location>
</feature>
<dbReference type="InterPro" id="IPR013767">
    <property type="entry name" value="PAS_fold"/>
</dbReference>
<dbReference type="InterPro" id="IPR011006">
    <property type="entry name" value="CheY-like_superfamily"/>
</dbReference>
<evidence type="ECO:0000256" key="5">
    <source>
        <dbReference type="ARBA" id="ARBA00022777"/>
    </source>
</evidence>
<dbReference type="SUPFAM" id="SSF52172">
    <property type="entry name" value="CheY-like"/>
    <property type="match status" value="1"/>
</dbReference>
<keyword evidence="4 13" id="KW-0808">Transferase</keyword>
<evidence type="ECO:0000313" key="13">
    <source>
        <dbReference type="EMBL" id="ABK45442.1"/>
    </source>
</evidence>
<dbReference type="InterPro" id="IPR000014">
    <property type="entry name" value="PAS"/>
</dbReference>